<dbReference type="RefSeq" id="WP_130538714.1">
    <property type="nucleotide sequence ID" value="NZ_CP042431.1"/>
</dbReference>
<reference evidence="3 4" key="1">
    <citation type="submission" date="2019-02" db="EMBL/GenBank/DDBJ databases">
        <title>Genomic Encyclopedia of Type Strains, Phase IV (KMG-IV): sequencing the most valuable type-strain genomes for metagenomic binning, comparative biology and taxonomic classification.</title>
        <authorList>
            <person name="Goeker M."/>
        </authorList>
    </citation>
    <scope>NUCLEOTIDE SEQUENCE [LARGE SCALE GENOMIC DNA]</scope>
    <source>
        <strain evidence="3 4">DSM 18116</strain>
    </source>
</reference>
<dbReference type="Proteomes" id="UP000293874">
    <property type="component" value="Unassembled WGS sequence"/>
</dbReference>
<dbReference type="InterPro" id="IPR032033">
    <property type="entry name" value="Cytochrome_P460"/>
</dbReference>
<dbReference type="OrthoDB" id="196738at2"/>
<protein>
    <submittedName>
        <fullName evidence="3">Cytochrome P460</fullName>
    </submittedName>
</protein>
<name>A0A4Q7N2Q6_9BACT</name>
<keyword evidence="4" id="KW-1185">Reference proteome</keyword>
<dbReference type="InterPro" id="IPR025992">
    <property type="entry name" value="Haem-bd"/>
</dbReference>
<dbReference type="SMART" id="SM01235">
    <property type="entry name" value="Haem_bd"/>
    <property type="match status" value="1"/>
</dbReference>
<dbReference type="Gene3D" id="3.50.70.20">
    <property type="entry name" value="Cytochrome P460"/>
    <property type="match status" value="1"/>
</dbReference>
<accession>A0A4Q7N2Q6</accession>
<evidence type="ECO:0000256" key="1">
    <source>
        <dbReference type="SAM" id="SignalP"/>
    </source>
</evidence>
<dbReference type="AlphaFoldDB" id="A0A4Q7N2Q6"/>
<feature type="domain" description="Haem-binding" evidence="2">
    <location>
        <begin position="14"/>
        <end position="146"/>
    </location>
</feature>
<evidence type="ECO:0000313" key="3">
    <source>
        <dbReference type="EMBL" id="RZS74238.1"/>
    </source>
</evidence>
<sequence length="305" mass="34302">MQFLRKKTLIVLLILATGGLALAFTAKAPVNNPPVTGEIMLPAEVQAILERACYNCHSNETKLNWFDKLPFASSVVAEHVNKGRARLNFSAWNSLSPAEQQSNYWLIYNKLAAKQMPLPDYQLLHPEAKITDNDLSVLREFLNTVTTPAEKDTAQKISGITHTNIRNFPVAPNGISYDPVYRNWQVLSTTSRYDNGTMRVMYANPIAIEAVKSGQIRPWPEGSVIAKLVFRKLRDSSGNIRPGKFINIQYMIRDSKKYAATEGWGFARFDTPELKPYGNINTDKTCISCHKLVEETGFVFDVTTK</sequence>
<feature type="chain" id="PRO_5021028378" evidence="1">
    <location>
        <begin position="24"/>
        <end position="305"/>
    </location>
</feature>
<dbReference type="EMBL" id="SGXA01000001">
    <property type="protein sequence ID" value="RZS74238.1"/>
    <property type="molecule type" value="Genomic_DNA"/>
</dbReference>
<dbReference type="InterPro" id="IPR038142">
    <property type="entry name" value="Cytochrome_P460_sp"/>
</dbReference>
<gene>
    <name evidence="3" type="ORF">EV199_0082</name>
</gene>
<dbReference type="Pfam" id="PF16694">
    <property type="entry name" value="Cytochrome_P460"/>
    <property type="match status" value="1"/>
</dbReference>
<evidence type="ECO:0000259" key="2">
    <source>
        <dbReference type="SMART" id="SM01235"/>
    </source>
</evidence>
<comment type="caution">
    <text evidence="3">The sequence shown here is derived from an EMBL/GenBank/DDBJ whole genome shotgun (WGS) entry which is preliminary data.</text>
</comment>
<organism evidence="3 4">
    <name type="scientific">Pseudobacter ginsenosidimutans</name>
    <dbReference type="NCBI Taxonomy" id="661488"/>
    <lineage>
        <taxon>Bacteria</taxon>
        <taxon>Pseudomonadati</taxon>
        <taxon>Bacteroidota</taxon>
        <taxon>Chitinophagia</taxon>
        <taxon>Chitinophagales</taxon>
        <taxon>Chitinophagaceae</taxon>
        <taxon>Pseudobacter</taxon>
    </lineage>
</organism>
<keyword evidence="1" id="KW-0732">Signal</keyword>
<dbReference type="CDD" id="cd20753">
    <property type="entry name" value="cyt_P460_Mc-like"/>
    <property type="match status" value="1"/>
</dbReference>
<evidence type="ECO:0000313" key="4">
    <source>
        <dbReference type="Proteomes" id="UP000293874"/>
    </source>
</evidence>
<feature type="signal peptide" evidence="1">
    <location>
        <begin position="1"/>
        <end position="23"/>
    </location>
</feature>
<dbReference type="Pfam" id="PF14376">
    <property type="entry name" value="Haem_bd"/>
    <property type="match status" value="1"/>
</dbReference>
<proteinExistence type="predicted"/>